<evidence type="ECO:0000256" key="3">
    <source>
        <dbReference type="ARBA" id="ARBA00023163"/>
    </source>
</evidence>
<dbReference type="GO" id="GO:0003677">
    <property type="term" value="F:DNA binding"/>
    <property type="evidence" value="ECO:0007669"/>
    <property type="project" value="UniProtKB-KW"/>
</dbReference>
<dbReference type="SUPFAM" id="SSF46785">
    <property type="entry name" value="Winged helix' DNA-binding domain"/>
    <property type="match status" value="1"/>
</dbReference>
<dbReference type="PROSITE" id="PS51078">
    <property type="entry name" value="ICLR_ED"/>
    <property type="match status" value="1"/>
</dbReference>
<dbReference type="PANTHER" id="PTHR30136">
    <property type="entry name" value="HELIX-TURN-HELIX TRANSCRIPTIONAL REGULATOR, ICLR FAMILY"/>
    <property type="match status" value="1"/>
</dbReference>
<organism evidence="6 7">
    <name type="scientific">Dactylosporangium sucinum</name>
    <dbReference type="NCBI Taxonomy" id="1424081"/>
    <lineage>
        <taxon>Bacteria</taxon>
        <taxon>Bacillati</taxon>
        <taxon>Actinomycetota</taxon>
        <taxon>Actinomycetes</taxon>
        <taxon>Micromonosporales</taxon>
        <taxon>Micromonosporaceae</taxon>
        <taxon>Dactylosporangium</taxon>
    </lineage>
</organism>
<comment type="caution">
    <text evidence="6">The sequence shown here is derived from an EMBL/GenBank/DDBJ whole genome shotgun (WGS) entry which is preliminary data.</text>
</comment>
<evidence type="ECO:0000256" key="2">
    <source>
        <dbReference type="ARBA" id="ARBA00023125"/>
    </source>
</evidence>
<evidence type="ECO:0000313" key="6">
    <source>
        <dbReference type="EMBL" id="GGM45784.1"/>
    </source>
</evidence>
<evidence type="ECO:0000259" key="4">
    <source>
        <dbReference type="PROSITE" id="PS51077"/>
    </source>
</evidence>
<dbReference type="SMART" id="SM00346">
    <property type="entry name" value="HTH_ICLR"/>
    <property type="match status" value="1"/>
</dbReference>
<keyword evidence="3" id="KW-0804">Transcription</keyword>
<dbReference type="InterPro" id="IPR036388">
    <property type="entry name" value="WH-like_DNA-bd_sf"/>
</dbReference>
<evidence type="ECO:0000256" key="1">
    <source>
        <dbReference type="ARBA" id="ARBA00023015"/>
    </source>
</evidence>
<dbReference type="Pfam" id="PF01614">
    <property type="entry name" value="IclR_C"/>
    <property type="match status" value="1"/>
</dbReference>
<dbReference type="InterPro" id="IPR005471">
    <property type="entry name" value="Tscrpt_reg_IclR_N"/>
</dbReference>
<dbReference type="PANTHER" id="PTHR30136:SF35">
    <property type="entry name" value="HTH-TYPE TRANSCRIPTIONAL REGULATOR RV1719"/>
    <property type="match status" value="1"/>
</dbReference>
<dbReference type="AlphaFoldDB" id="A0A917X088"/>
<keyword evidence="7" id="KW-1185">Reference proteome</keyword>
<reference evidence="6" key="2">
    <citation type="submission" date="2020-09" db="EMBL/GenBank/DDBJ databases">
        <authorList>
            <person name="Sun Q."/>
            <person name="Ohkuma M."/>
        </authorList>
    </citation>
    <scope>NUCLEOTIDE SEQUENCE</scope>
    <source>
        <strain evidence="6">JCM 19831</strain>
    </source>
</reference>
<evidence type="ECO:0000259" key="5">
    <source>
        <dbReference type="PROSITE" id="PS51078"/>
    </source>
</evidence>
<dbReference type="EMBL" id="BMPI01000028">
    <property type="protein sequence ID" value="GGM45784.1"/>
    <property type="molecule type" value="Genomic_DNA"/>
</dbReference>
<dbReference type="InterPro" id="IPR050707">
    <property type="entry name" value="HTH_MetabolicPath_Reg"/>
</dbReference>
<dbReference type="InterPro" id="IPR029016">
    <property type="entry name" value="GAF-like_dom_sf"/>
</dbReference>
<sequence>MVKRGSNPTALKDATVNDDEDLERAGLGQTIATVERAADVLVVFAQSQEPTLGVTQIANSLSLSKPAVHRILASLRSRDLIEFDSRTRRYRLGPMSLSIGLSYLSRVDVRYMAQDELAQLSAVTSETATLSIRNGYHRYYIDQVRPHREIVMSVQIGVPYPLHAGSSSKVFLAFLPGEEAERYLAGRLDKVTKQTITSVATLRRDMAKIRERGYAASIGERQSDAASVAAPVFDHEGKVAAVLSVCGPADRFEAEASDVLPALLAAAARVSARMGYLPRRQGGSPAGEGA</sequence>
<name>A0A917X088_9ACTN</name>
<dbReference type="InterPro" id="IPR036390">
    <property type="entry name" value="WH_DNA-bd_sf"/>
</dbReference>
<dbReference type="Gene3D" id="3.30.450.40">
    <property type="match status" value="1"/>
</dbReference>
<dbReference type="Gene3D" id="1.10.10.10">
    <property type="entry name" value="Winged helix-like DNA-binding domain superfamily/Winged helix DNA-binding domain"/>
    <property type="match status" value="1"/>
</dbReference>
<reference evidence="6" key="1">
    <citation type="journal article" date="2014" name="Int. J. Syst. Evol. Microbiol.">
        <title>Complete genome sequence of Corynebacterium casei LMG S-19264T (=DSM 44701T), isolated from a smear-ripened cheese.</title>
        <authorList>
            <consortium name="US DOE Joint Genome Institute (JGI-PGF)"/>
            <person name="Walter F."/>
            <person name="Albersmeier A."/>
            <person name="Kalinowski J."/>
            <person name="Ruckert C."/>
        </authorList>
    </citation>
    <scope>NUCLEOTIDE SEQUENCE</scope>
    <source>
        <strain evidence="6">JCM 19831</strain>
    </source>
</reference>
<proteinExistence type="predicted"/>
<dbReference type="InterPro" id="IPR014757">
    <property type="entry name" value="Tscrpt_reg_IclR_C"/>
</dbReference>
<keyword evidence="1" id="KW-0805">Transcription regulation</keyword>
<feature type="domain" description="IclR-ED" evidence="5">
    <location>
        <begin position="95"/>
        <end position="276"/>
    </location>
</feature>
<dbReference type="Proteomes" id="UP000642070">
    <property type="component" value="Unassembled WGS sequence"/>
</dbReference>
<keyword evidence="2" id="KW-0238">DNA-binding</keyword>
<protein>
    <recommendedName>
        <fullName evidence="8">IclR family transcriptional regulator</fullName>
    </recommendedName>
</protein>
<dbReference type="PROSITE" id="PS51077">
    <property type="entry name" value="HTH_ICLR"/>
    <property type="match status" value="1"/>
</dbReference>
<feature type="domain" description="HTH iclR-type" evidence="4">
    <location>
        <begin position="31"/>
        <end position="94"/>
    </location>
</feature>
<dbReference type="Pfam" id="PF09339">
    <property type="entry name" value="HTH_IclR"/>
    <property type="match status" value="1"/>
</dbReference>
<dbReference type="GO" id="GO:0003700">
    <property type="term" value="F:DNA-binding transcription factor activity"/>
    <property type="evidence" value="ECO:0007669"/>
    <property type="project" value="TreeGrafter"/>
</dbReference>
<gene>
    <name evidence="6" type="ORF">GCM10007977_054310</name>
</gene>
<accession>A0A917X088</accession>
<evidence type="ECO:0008006" key="8">
    <source>
        <dbReference type="Google" id="ProtNLM"/>
    </source>
</evidence>
<evidence type="ECO:0000313" key="7">
    <source>
        <dbReference type="Proteomes" id="UP000642070"/>
    </source>
</evidence>
<dbReference type="SUPFAM" id="SSF55781">
    <property type="entry name" value="GAF domain-like"/>
    <property type="match status" value="1"/>
</dbReference>
<dbReference type="GO" id="GO:0045892">
    <property type="term" value="P:negative regulation of DNA-templated transcription"/>
    <property type="evidence" value="ECO:0007669"/>
    <property type="project" value="TreeGrafter"/>
</dbReference>